<protein>
    <submittedName>
        <fullName evidence="2">Uncharacterized protein</fullName>
    </submittedName>
</protein>
<accession>A0A7U2F1I4</accession>
<dbReference type="VEuPathDB" id="FungiDB:JI435_409930"/>
<evidence type="ECO:0000313" key="2">
    <source>
        <dbReference type="EMBL" id="QRC97001.1"/>
    </source>
</evidence>
<keyword evidence="1" id="KW-1133">Transmembrane helix</keyword>
<keyword evidence="1" id="KW-0812">Transmembrane</keyword>
<feature type="transmembrane region" description="Helical" evidence="1">
    <location>
        <begin position="42"/>
        <end position="63"/>
    </location>
</feature>
<dbReference type="AlphaFoldDB" id="A0A7U2F1I4"/>
<dbReference type="Proteomes" id="UP000663193">
    <property type="component" value="Chromosome 7"/>
</dbReference>
<keyword evidence="1" id="KW-0472">Membrane</keyword>
<evidence type="ECO:0000256" key="1">
    <source>
        <dbReference type="SAM" id="Phobius"/>
    </source>
</evidence>
<sequence length="74" mass="8254">MHLASVGLKDYLIIGSLTGFLRMTSMQLAGYKQSDFTFWGSYGTWTLSSIIAILVYTMTTWLLGLPEKIGTEQV</sequence>
<keyword evidence="3" id="KW-1185">Reference proteome</keyword>
<proteinExistence type="predicted"/>
<name>A0A7U2F1I4_PHANO</name>
<reference evidence="3" key="1">
    <citation type="journal article" date="2021" name="BMC Genomics">
        <title>Chromosome-level genome assembly and manually-curated proteome of model necrotroph Parastagonospora nodorum Sn15 reveals a genome-wide trove of candidate effector homologs, and redundancy of virulence-related functions within an accessory chromosome.</title>
        <authorList>
            <person name="Bertazzoni S."/>
            <person name="Jones D.A.B."/>
            <person name="Phan H.T."/>
            <person name="Tan K.-C."/>
            <person name="Hane J.K."/>
        </authorList>
    </citation>
    <scope>NUCLEOTIDE SEQUENCE [LARGE SCALE GENOMIC DNA]</scope>
    <source>
        <strain evidence="3">SN15 / ATCC MYA-4574 / FGSC 10173)</strain>
    </source>
</reference>
<feature type="non-terminal residue" evidence="2">
    <location>
        <position position="74"/>
    </location>
</feature>
<evidence type="ECO:0000313" key="3">
    <source>
        <dbReference type="Proteomes" id="UP000663193"/>
    </source>
</evidence>
<gene>
    <name evidence="2" type="ORF">JI435_409930</name>
</gene>
<organism evidence="2 3">
    <name type="scientific">Phaeosphaeria nodorum (strain SN15 / ATCC MYA-4574 / FGSC 10173)</name>
    <name type="common">Glume blotch fungus</name>
    <name type="synonym">Parastagonospora nodorum</name>
    <dbReference type="NCBI Taxonomy" id="321614"/>
    <lineage>
        <taxon>Eukaryota</taxon>
        <taxon>Fungi</taxon>
        <taxon>Dikarya</taxon>
        <taxon>Ascomycota</taxon>
        <taxon>Pezizomycotina</taxon>
        <taxon>Dothideomycetes</taxon>
        <taxon>Pleosporomycetidae</taxon>
        <taxon>Pleosporales</taxon>
        <taxon>Pleosporineae</taxon>
        <taxon>Phaeosphaeriaceae</taxon>
        <taxon>Parastagonospora</taxon>
    </lineage>
</organism>
<dbReference type="EMBL" id="CP069029">
    <property type="protein sequence ID" value="QRC97001.1"/>
    <property type="molecule type" value="Genomic_DNA"/>
</dbReference>